<keyword evidence="2" id="KW-0472">Membrane</keyword>
<accession>A0A235HBM3</accession>
<feature type="compositionally biased region" description="Low complexity" evidence="1">
    <location>
        <begin position="110"/>
        <end position="126"/>
    </location>
</feature>
<dbReference type="InterPro" id="IPR036680">
    <property type="entry name" value="SPOR-like_sf"/>
</dbReference>
<dbReference type="GO" id="GO:0032506">
    <property type="term" value="P:cytokinetic process"/>
    <property type="evidence" value="ECO:0007669"/>
    <property type="project" value="TreeGrafter"/>
</dbReference>
<evidence type="ECO:0000313" key="5">
    <source>
        <dbReference type="Proteomes" id="UP000215367"/>
    </source>
</evidence>
<dbReference type="AlphaFoldDB" id="A0A235HBM3"/>
<dbReference type="InterPro" id="IPR052521">
    <property type="entry name" value="Cell_div_SPOR-domain"/>
</dbReference>
<dbReference type="Pfam" id="PF05036">
    <property type="entry name" value="SPOR"/>
    <property type="match status" value="1"/>
</dbReference>
<gene>
    <name evidence="4" type="ORF">CHT98_19490</name>
</gene>
<feature type="region of interest" description="Disordered" evidence="1">
    <location>
        <begin position="92"/>
        <end position="303"/>
    </location>
</feature>
<feature type="compositionally biased region" description="Pro residues" evidence="1">
    <location>
        <begin position="140"/>
        <end position="154"/>
    </location>
</feature>
<dbReference type="EMBL" id="NOWT01000020">
    <property type="protein sequence ID" value="OYD82625.1"/>
    <property type="molecule type" value="Genomic_DNA"/>
</dbReference>
<dbReference type="SUPFAM" id="SSF110997">
    <property type="entry name" value="Sporulation related repeat"/>
    <property type="match status" value="1"/>
</dbReference>
<feature type="compositionally biased region" description="Low complexity" evidence="1">
    <location>
        <begin position="155"/>
        <end position="174"/>
    </location>
</feature>
<organism evidence="4 5">
    <name type="scientific">Azospirillum brasilense</name>
    <dbReference type="NCBI Taxonomy" id="192"/>
    <lineage>
        <taxon>Bacteria</taxon>
        <taxon>Pseudomonadati</taxon>
        <taxon>Pseudomonadota</taxon>
        <taxon>Alphaproteobacteria</taxon>
        <taxon>Rhodospirillales</taxon>
        <taxon>Azospirillaceae</taxon>
        <taxon>Azospirillum</taxon>
    </lineage>
</organism>
<feature type="compositionally biased region" description="Low complexity" evidence="1">
    <location>
        <begin position="280"/>
        <end position="295"/>
    </location>
</feature>
<evidence type="ECO:0000256" key="2">
    <source>
        <dbReference type="SAM" id="Phobius"/>
    </source>
</evidence>
<evidence type="ECO:0000259" key="3">
    <source>
        <dbReference type="PROSITE" id="PS51724"/>
    </source>
</evidence>
<dbReference type="PANTHER" id="PTHR38687:SF1">
    <property type="entry name" value="CELL DIVISION PROTEIN DEDD"/>
    <property type="match status" value="1"/>
</dbReference>
<evidence type="ECO:0000313" key="4">
    <source>
        <dbReference type="EMBL" id="OYD82625.1"/>
    </source>
</evidence>
<evidence type="ECO:0000256" key="1">
    <source>
        <dbReference type="SAM" id="MobiDB-lite"/>
    </source>
</evidence>
<feature type="compositionally biased region" description="Pro residues" evidence="1">
    <location>
        <begin position="232"/>
        <end position="242"/>
    </location>
</feature>
<keyword evidence="2" id="KW-1133">Transmembrane helix</keyword>
<dbReference type="InterPro" id="IPR007730">
    <property type="entry name" value="SPOR-like_dom"/>
</dbReference>
<dbReference type="PANTHER" id="PTHR38687">
    <property type="entry name" value="CELL DIVISION PROTEIN DEDD-RELATED"/>
    <property type="match status" value="1"/>
</dbReference>
<dbReference type="GO" id="GO:0030428">
    <property type="term" value="C:cell septum"/>
    <property type="evidence" value="ECO:0007669"/>
    <property type="project" value="TreeGrafter"/>
</dbReference>
<dbReference type="Proteomes" id="UP000215367">
    <property type="component" value="Unassembled WGS sequence"/>
</dbReference>
<feature type="region of interest" description="Disordered" evidence="1">
    <location>
        <begin position="1"/>
        <end position="32"/>
    </location>
</feature>
<feature type="compositionally biased region" description="Low complexity" evidence="1">
    <location>
        <begin position="262"/>
        <end position="272"/>
    </location>
</feature>
<dbReference type="GO" id="GO:0042834">
    <property type="term" value="F:peptidoglycan binding"/>
    <property type="evidence" value="ECO:0007669"/>
    <property type="project" value="InterPro"/>
</dbReference>
<feature type="compositionally biased region" description="Pro residues" evidence="1">
    <location>
        <begin position="175"/>
        <end position="197"/>
    </location>
</feature>
<protein>
    <recommendedName>
        <fullName evidence="3">SPOR domain-containing protein</fullName>
    </recommendedName>
</protein>
<dbReference type="GO" id="GO:0032153">
    <property type="term" value="C:cell division site"/>
    <property type="evidence" value="ECO:0007669"/>
    <property type="project" value="TreeGrafter"/>
</dbReference>
<dbReference type="Gene3D" id="3.30.70.1070">
    <property type="entry name" value="Sporulation related repeat"/>
    <property type="match status" value="1"/>
</dbReference>
<keyword evidence="2" id="KW-0812">Transmembrane</keyword>
<feature type="domain" description="SPOR" evidence="3">
    <location>
        <begin position="308"/>
        <end position="388"/>
    </location>
</feature>
<dbReference type="PROSITE" id="PS51724">
    <property type="entry name" value="SPOR"/>
    <property type="match status" value="1"/>
</dbReference>
<comment type="caution">
    <text evidence="4">The sequence shown here is derived from an EMBL/GenBank/DDBJ whole genome shotgun (WGS) entry which is preliminary data.</text>
</comment>
<sequence>MKAAGQTAEHKAPPMADALAGDAPVGNAGEPRDDIARLLRALNDDLKADPADDDDLLTPDAGRKAERHLPIGKIAAALAAAIGIGAVVVMLDQGGDAPSAPPAPLITAVPSAPAPGGASPSATTPAQAKPEPLITRAAPAPAPAQPTPAQPQPPMQTQTVVAPAAPAPAVATPPMALPQIPPPALKVPEPPPLPSPTPAVTKPADPAPHPVETAENAKAPTHAPASTLTAPPAEPAKAPPPAKATETAELQAMLSAPPPPGTAQRPAAAARPAPQPAKPAPKTASTPPATAPSSGVLTPPPSAIASAIASDGRYAVQVGSFQQSDNAEGLVRRLRGLGFNAYALDWTDAEQRSWHVVRVGGYADTAAARQAAASLKGKVEAQPIVVSTR</sequence>
<proteinExistence type="predicted"/>
<reference evidence="4 5" key="1">
    <citation type="submission" date="2017-07" db="EMBL/GenBank/DDBJ databases">
        <title>Whole genome sequence of Azospirillum brasilense 2A1, a potential biofertilizer strain.</title>
        <authorList>
            <person name="Fontana C.A."/>
            <person name="Toffoli L.M."/>
            <person name="Salazar S.M."/>
            <person name="Puglisi E."/>
            <person name="Pedraza R."/>
            <person name="Bassi D."/>
            <person name="Cocconcelli P.S."/>
        </authorList>
    </citation>
    <scope>NUCLEOTIDE SEQUENCE [LARGE SCALE GENOMIC DNA]</scope>
    <source>
        <strain evidence="4 5">2A1</strain>
    </source>
</reference>
<feature type="transmembrane region" description="Helical" evidence="2">
    <location>
        <begin position="71"/>
        <end position="91"/>
    </location>
</feature>
<name>A0A235HBM3_AZOBR</name>